<feature type="domain" description="F-box" evidence="1">
    <location>
        <begin position="16"/>
        <end position="56"/>
    </location>
</feature>
<dbReference type="AlphaFoldDB" id="A0A072TSH9"/>
<dbReference type="SUPFAM" id="SSF81383">
    <property type="entry name" value="F-box domain"/>
    <property type="match status" value="1"/>
</dbReference>
<reference evidence="2 4" key="2">
    <citation type="journal article" date="2014" name="BMC Genomics">
        <title>An improved genome release (version Mt4.0) for the model legume Medicago truncatula.</title>
        <authorList>
            <person name="Tang H."/>
            <person name="Krishnakumar V."/>
            <person name="Bidwell S."/>
            <person name="Rosen B."/>
            <person name="Chan A."/>
            <person name="Zhou S."/>
            <person name="Gentzbittel L."/>
            <person name="Childs K.L."/>
            <person name="Yandell M."/>
            <person name="Gundlach H."/>
            <person name="Mayer K.F."/>
            <person name="Schwartz D.C."/>
            <person name="Town C.D."/>
        </authorList>
    </citation>
    <scope>GENOME REANNOTATION</scope>
    <source>
        <strain evidence="2">A17</strain>
        <strain evidence="3 4">cv. Jemalong A17</strain>
    </source>
</reference>
<organism evidence="2 4">
    <name type="scientific">Medicago truncatula</name>
    <name type="common">Barrel medic</name>
    <name type="synonym">Medicago tribuloides</name>
    <dbReference type="NCBI Taxonomy" id="3880"/>
    <lineage>
        <taxon>Eukaryota</taxon>
        <taxon>Viridiplantae</taxon>
        <taxon>Streptophyta</taxon>
        <taxon>Embryophyta</taxon>
        <taxon>Tracheophyta</taxon>
        <taxon>Spermatophyta</taxon>
        <taxon>Magnoliopsida</taxon>
        <taxon>eudicotyledons</taxon>
        <taxon>Gunneridae</taxon>
        <taxon>Pentapetalae</taxon>
        <taxon>rosids</taxon>
        <taxon>fabids</taxon>
        <taxon>Fabales</taxon>
        <taxon>Fabaceae</taxon>
        <taxon>Papilionoideae</taxon>
        <taxon>50 kb inversion clade</taxon>
        <taxon>NPAAA clade</taxon>
        <taxon>Hologalegina</taxon>
        <taxon>IRL clade</taxon>
        <taxon>Trifolieae</taxon>
        <taxon>Medicago</taxon>
    </lineage>
</organism>
<reference evidence="2 4" key="1">
    <citation type="journal article" date="2011" name="Nature">
        <title>The Medicago genome provides insight into the evolution of rhizobial symbioses.</title>
        <authorList>
            <person name="Young N.D."/>
            <person name="Debelle F."/>
            <person name="Oldroyd G.E."/>
            <person name="Geurts R."/>
            <person name="Cannon S.B."/>
            <person name="Udvardi M.K."/>
            <person name="Benedito V.A."/>
            <person name="Mayer K.F."/>
            <person name="Gouzy J."/>
            <person name="Schoof H."/>
            <person name="Van de Peer Y."/>
            <person name="Proost S."/>
            <person name="Cook D.R."/>
            <person name="Meyers B.C."/>
            <person name="Spannagl M."/>
            <person name="Cheung F."/>
            <person name="De Mita S."/>
            <person name="Krishnakumar V."/>
            <person name="Gundlach H."/>
            <person name="Zhou S."/>
            <person name="Mudge J."/>
            <person name="Bharti A.K."/>
            <person name="Murray J.D."/>
            <person name="Naoumkina M.A."/>
            <person name="Rosen B."/>
            <person name="Silverstein K.A."/>
            <person name="Tang H."/>
            <person name="Rombauts S."/>
            <person name="Zhao P.X."/>
            <person name="Zhou P."/>
            <person name="Barbe V."/>
            <person name="Bardou P."/>
            <person name="Bechner M."/>
            <person name="Bellec A."/>
            <person name="Berger A."/>
            <person name="Berges H."/>
            <person name="Bidwell S."/>
            <person name="Bisseling T."/>
            <person name="Choisne N."/>
            <person name="Couloux A."/>
            <person name="Denny R."/>
            <person name="Deshpande S."/>
            <person name="Dai X."/>
            <person name="Doyle J.J."/>
            <person name="Dudez A.M."/>
            <person name="Farmer A.D."/>
            <person name="Fouteau S."/>
            <person name="Franken C."/>
            <person name="Gibelin C."/>
            <person name="Gish J."/>
            <person name="Goldstein S."/>
            <person name="Gonzalez A.J."/>
            <person name="Green P.J."/>
            <person name="Hallab A."/>
            <person name="Hartog M."/>
            <person name="Hua A."/>
            <person name="Humphray S.J."/>
            <person name="Jeong D.H."/>
            <person name="Jing Y."/>
            <person name="Jocker A."/>
            <person name="Kenton S.M."/>
            <person name="Kim D.J."/>
            <person name="Klee K."/>
            <person name="Lai H."/>
            <person name="Lang C."/>
            <person name="Lin S."/>
            <person name="Macmil S.L."/>
            <person name="Magdelenat G."/>
            <person name="Matthews L."/>
            <person name="McCorrison J."/>
            <person name="Monaghan E.L."/>
            <person name="Mun J.H."/>
            <person name="Najar F.Z."/>
            <person name="Nicholson C."/>
            <person name="Noirot C."/>
            <person name="O'Bleness M."/>
            <person name="Paule C.R."/>
            <person name="Poulain J."/>
            <person name="Prion F."/>
            <person name="Qin B."/>
            <person name="Qu C."/>
            <person name="Retzel E.F."/>
            <person name="Riddle C."/>
            <person name="Sallet E."/>
            <person name="Samain S."/>
            <person name="Samson N."/>
            <person name="Sanders I."/>
            <person name="Saurat O."/>
            <person name="Scarpelli C."/>
            <person name="Schiex T."/>
            <person name="Segurens B."/>
            <person name="Severin A.J."/>
            <person name="Sherrier D.J."/>
            <person name="Shi R."/>
            <person name="Sims S."/>
            <person name="Singer S.R."/>
            <person name="Sinharoy S."/>
            <person name="Sterck L."/>
            <person name="Viollet A."/>
            <person name="Wang B.B."/>
            <person name="Wang K."/>
            <person name="Wang M."/>
            <person name="Wang X."/>
            <person name="Warfsmann J."/>
            <person name="Weissenbach J."/>
            <person name="White D.D."/>
            <person name="White J.D."/>
            <person name="Wiley G.B."/>
            <person name="Wincker P."/>
            <person name="Xing Y."/>
            <person name="Yang L."/>
            <person name="Yao Z."/>
            <person name="Ying F."/>
            <person name="Zhai J."/>
            <person name="Zhou L."/>
            <person name="Zuber A."/>
            <person name="Denarie J."/>
            <person name="Dixon R.A."/>
            <person name="May G.D."/>
            <person name="Schwartz D.C."/>
            <person name="Rogers J."/>
            <person name="Quetier F."/>
            <person name="Town C.D."/>
            <person name="Roe B.A."/>
        </authorList>
    </citation>
    <scope>NUCLEOTIDE SEQUENCE [LARGE SCALE GENOMIC DNA]</scope>
    <source>
        <strain evidence="2">A17</strain>
        <strain evidence="3 4">cv. Jemalong A17</strain>
    </source>
</reference>
<dbReference type="EnsemblPlants" id="KEH20166">
    <property type="protein sequence ID" value="KEH20166"/>
    <property type="gene ID" value="MTR_8g069515"/>
</dbReference>
<dbReference type="Pfam" id="PF00646">
    <property type="entry name" value="F-box"/>
    <property type="match status" value="1"/>
</dbReference>
<proteinExistence type="predicted"/>
<dbReference type="Gene3D" id="1.20.1280.50">
    <property type="match status" value="1"/>
</dbReference>
<evidence type="ECO:0000313" key="4">
    <source>
        <dbReference type="Proteomes" id="UP000002051"/>
    </source>
</evidence>
<accession>A0A072TSH9</accession>
<dbReference type="InterPro" id="IPR036047">
    <property type="entry name" value="F-box-like_dom_sf"/>
</dbReference>
<dbReference type="Proteomes" id="UP000002051">
    <property type="component" value="Chromosome 8"/>
</dbReference>
<dbReference type="SMART" id="SM00256">
    <property type="entry name" value="FBOX"/>
    <property type="match status" value="1"/>
</dbReference>
<dbReference type="PANTHER" id="PTHR31672">
    <property type="entry name" value="BNACNNG10540D PROTEIN"/>
    <property type="match status" value="1"/>
</dbReference>
<keyword evidence="4" id="KW-1185">Reference proteome</keyword>
<protein>
    <submittedName>
        <fullName evidence="2">F-box protein</fullName>
    </submittedName>
</protein>
<sequence>MSDPPAQPNAESPVSLSDNLIAEIISFSDVKSLMQMRCVCKSWRSIISDPKFVKLHLKRSARNPYLTLIRDNIGKKLIPFPVRRLILLENPWILLPDNLCYESQDICYPSKDMEFRNAIGFCNGLFCLICYAVDYYVSQTVEFWFRFWNPVVLTMSKRLAHFIMSKKLAHILSVDMYMAISKHCKFC</sequence>
<dbReference type="EMBL" id="CM001224">
    <property type="protein sequence ID" value="KEH20166.1"/>
    <property type="molecule type" value="Genomic_DNA"/>
</dbReference>
<reference evidence="3" key="3">
    <citation type="submission" date="2015-04" db="UniProtKB">
        <authorList>
            <consortium name="EnsemblPlants"/>
        </authorList>
    </citation>
    <scope>IDENTIFICATION</scope>
    <source>
        <strain evidence="3">cv. Jemalong A17</strain>
    </source>
</reference>
<dbReference type="PANTHER" id="PTHR31672:SF13">
    <property type="entry name" value="F-BOX PROTEIN CPR30-LIKE"/>
    <property type="match status" value="1"/>
</dbReference>
<evidence type="ECO:0000313" key="2">
    <source>
        <dbReference type="EMBL" id="KEH20166.1"/>
    </source>
</evidence>
<dbReference type="InterPro" id="IPR001810">
    <property type="entry name" value="F-box_dom"/>
</dbReference>
<dbReference type="HOGENOM" id="CLU_1449748_0_0_1"/>
<gene>
    <name evidence="2" type="ordered locus">MTR_8g069515</name>
</gene>
<name>A0A072TSH9_MEDTR</name>
<evidence type="ECO:0000259" key="1">
    <source>
        <dbReference type="SMART" id="SM00256"/>
    </source>
</evidence>
<dbReference type="InterPro" id="IPR050796">
    <property type="entry name" value="SCF_F-box_component"/>
</dbReference>
<evidence type="ECO:0000313" key="3">
    <source>
        <dbReference type="EnsemblPlants" id="KEH20166"/>
    </source>
</evidence>